<dbReference type="CDD" id="cd11301">
    <property type="entry name" value="Fut1_Fut2_like"/>
    <property type="match status" value="1"/>
</dbReference>
<evidence type="ECO:0000313" key="7">
    <source>
        <dbReference type="WBParaSite" id="SBAD_0000284801-mRNA-1"/>
    </source>
</evidence>
<name>A0A183IGH4_9BILA</name>
<organism evidence="7">
    <name type="scientific">Soboliphyme baturini</name>
    <dbReference type="NCBI Taxonomy" id="241478"/>
    <lineage>
        <taxon>Eukaryota</taxon>
        <taxon>Metazoa</taxon>
        <taxon>Ecdysozoa</taxon>
        <taxon>Nematoda</taxon>
        <taxon>Enoplea</taxon>
        <taxon>Dorylaimia</taxon>
        <taxon>Dioctophymatida</taxon>
        <taxon>Dioctophymatoidea</taxon>
        <taxon>Soboliphymatidae</taxon>
        <taxon>Soboliphyme</taxon>
    </lineage>
</organism>
<dbReference type="UniPathway" id="UPA00378"/>
<comment type="subcellular location">
    <subcellularLocation>
        <location evidence="3">Golgi apparatus</location>
        <location evidence="3">Golgi stack membrane</location>
        <topology evidence="3">Single-pass type II membrane protein</topology>
    </subcellularLocation>
</comment>
<dbReference type="PANTHER" id="PTHR11927">
    <property type="entry name" value="GALACTOSIDE 2-L-FUCOSYLTRANSFERASE"/>
    <property type="match status" value="1"/>
</dbReference>
<accession>A0A183IGH4</accession>
<evidence type="ECO:0000256" key="2">
    <source>
        <dbReference type="ARBA" id="ARBA00022679"/>
    </source>
</evidence>
<dbReference type="GO" id="GO:0008107">
    <property type="term" value="F:galactoside 2-alpha-L-fucosyltransferase activity"/>
    <property type="evidence" value="ECO:0007669"/>
    <property type="project" value="InterPro"/>
</dbReference>
<keyword evidence="3" id="KW-0812">Transmembrane</keyword>
<evidence type="ECO:0000256" key="1">
    <source>
        <dbReference type="ARBA" id="ARBA00022676"/>
    </source>
</evidence>
<evidence type="ECO:0000313" key="5">
    <source>
        <dbReference type="EMBL" id="VDO98706.1"/>
    </source>
</evidence>
<dbReference type="WBParaSite" id="SBAD_0000284801-mRNA-1">
    <property type="protein sequence ID" value="SBAD_0000284801-mRNA-1"/>
    <property type="gene ID" value="SBAD_0000284801"/>
</dbReference>
<protein>
    <recommendedName>
        <fullName evidence="3">L-Fucosyltransferase</fullName>
        <ecNumber evidence="3">2.4.1.-</ecNumber>
    </recommendedName>
</protein>
<keyword evidence="1 3" id="KW-0328">Glycosyltransferase</keyword>
<proteinExistence type="inferred from homology"/>
<dbReference type="PANTHER" id="PTHR11927:SF9">
    <property type="entry name" value="L-FUCOSYLTRANSFERASE"/>
    <property type="match status" value="1"/>
</dbReference>
<keyword evidence="6" id="KW-1185">Reference proteome</keyword>
<evidence type="ECO:0000256" key="4">
    <source>
        <dbReference type="SAM" id="SignalP"/>
    </source>
</evidence>
<dbReference type="OrthoDB" id="3226at2759"/>
<keyword evidence="2 3" id="KW-0808">Transferase</keyword>
<dbReference type="EMBL" id="UZAM01007370">
    <property type="protein sequence ID" value="VDO98706.1"/>
    <property type="molecule type" value="Genomic_DNA"/>
</dbReference>
<dbReference type="AlphaFoldDB" id="A0A183IGH4"/>
<keyword evidence="3" id="KW-0333">Golgi apparatus</keyword>
<keyword evidence="4" id="KW-0732">Signal</keyword>
<comment type="similarity">
    <text evidence="3">Belongs to the glycosyltransferase 11 family.</text>
</comment>
<evidence type="ECO:0000313" key="6">
    <source>
        <dbReference type="Proteomes" id="UP000270296"/>
    </source>
</evidence>
<dbReference type="InterPro" id="IPR002516">
    <property type="entry name" value="Glyco_trans_11"/>
</dbReference>
<comment type="pathway">
    <text evidence="3">Protein modification; protein glycosylation.</text>
</comment>
<feature type="chain" id="PRO_5043140109" description="L-Fucosyltransferase" evidence="4">
    <location>
        <begin position="19"/>
        <end position="348"/>
    </location>
</feature>
<dbReference type="Pfam" id="PF01531">
    <property type="entry name" value="Glyco_transf_11"/>
    <property type="match status" value="1"/>
</dbReference>
<reference evidence="5 6" key="2">
    <citation type="submission" date="2018-11" db="EMBL/GenBank/DDBJ databases">
        <authorList>
            <consortium name="Pathogen Informatics"/>
        </authorList>
    </citation>
    <scope>NUCLEOTIDE SEQUENCE [LARGE SCALE GENOMIC DNA]</scope>
</reference>
<evidence type="ECO:0000256" key="3">
    <source>
        <dbReference type="RuleBase" id="RU363129"/>
    </source>
</evidence>
<reference evidence="7" key="1">
    <citation type="submission" date="2016-06" db="UniProtKB">
        <authorList>
            <consortium name="WormBaseParasite"/>
        </authorList>
    </citation>
    <scope>IDENTIFICATION</scope>
</reference>
<gene>
    <name evidence="5" type="ORF">SBAD_LOCUS2718</name>
</gene>
<dbReference type="GO" id="GO:0005975">
    <property type="term" value="P:carbohydrate metabolic process"/>
    <property type="evidence" value="ECO:0007669"/>
    <property type="project" value="InterPro"/>
</dbReference>
<dbReference type="GO" id="GO:0032580">
    <property type="term" value="C:Golgi cisterna membrane"/>
    <property type="evidence" value="ECO:0007669"/>
    <property type="project" value="UniProtKB-SubCell"/>
</dbReference>
<keyword evidence="3" id="KW-0735">Signal-anchor</keyword>
<feature type="signal peptide" evidence="4">
    <location>
        <begin position="1"/>
        <end position="18"/>
    </location>
</feature>
<keyword evidence="3" id="KW-0325">Glycoprotein</keyword>
<dbReference type="Proteomes" id="UP000270296">
    <property type="component" value="Unassembled WGS sequence"/>
</dbReference>
<sequence>MLILVILCFTAFWLTSETTPPLPAGELLFEDRFALEAAKGESKDRPNCGILAVRCTGGLGNLMFEYASMLGLARMNNMTPSFICSSNILYDAFQISANRIEAEPHNAAKVSGEPCCIFKSELTRLQCGHNYVVSTYLQSWKYFLDNDAEIRREFTFSRVTSHECHRVTTDVLFGVHLRRGDLLSSDKQNFGHLPANEEFAAKVINASFIPRSANMRKVFIVVGDDYEWNKKQFKPSADTYVLKPVSAAVDMCVLSKCDRLILSTGTFGWWAAYLANVETWYSEDICKLNSTLCTFFKSAFGPYCYLSKFVQNLYPLPRLIFSQDWKIKASSFRLFSQFPSVIARARNR</sequence>
<dbReference type="EC" id="2.4.1.-" evidence="3"/>